<dbReference type="Gramene" id="KGN63645">
    <property type="protein sequence ID" value="KGN63645"/>
    <property type="gene ID" value="Csa_1G008510"/>
</dbReference>
<reference evidence="1 2" key="4">
    <citation type="journal article" date="2011" name="BMC Genomics">
        <title>RNA-Seq improves annotation of protein-coding genes in the cucumber genome.</title>
        <authorList>
            <person name="Li Z."/>
            <person name="Zhang Z."/>
            <person name="Yan P."/>
            <person name="Huang S."/>
            <person name="Fei Z."/>
            <person name="Lin K."/>
        </authorList>
    </citation>
    <scope>NUCLEOTIDE SEQUENCE [LARGE SCALE GENOMIC DNA]</scope>
    <source>
        <strain evidence="2">cv. 9930</strain>
    </source>
</reference>
<dbReference type="Proteomes" id="UP000029981">
    <property type="component" value="Chromosome 1"/>
</dbReference>
<keyword evidence="2" id="KW-1185">Reference proteome</keyword>
<protein>
    <submittedName>
        <fullName evidence="1">Uncharacterized protein</fullName>
    </submittedName>
</protein>
<reference evidence="1 2" key="3">
    <citation type="journal article" date="2010" name="BMC Genomics">
        <title>Transcriptome sequencing and comparative analysis of cucumber flowers with different sex types.</title>
        <authorList>
            <person name="Guo S."/>
            <person name="Zheng Y."/>
            <person name="Joung J.G."/>
            <person name="Liu S."/>
            <person name="Zhang Z."/>
            <person name="Crasta O.R."/>
            <person name="Sobral B.W."/>
            <person name="Xu Y."/>
            <person name="Huang S."/>
            <person name="Fei Z."/>
        </authorList>
    </citation>
    <scope>NUCLEOTIDE SEQUENCE [LARGE SCALE GENOMIC DNA]</scope>
    <source>
        <strain evidence="2">cv. 9930</strain>
    </source>
</reference>
<accession>A0A0A0LP17</accession>
<proteinExistence type="predicted"/>
<reference evidence="1 2" key="1">
    <citation type="journal article" date="2009" name="Nat. Genet.">
        <title>The genome of the cucumber, Cucumis sativus L.</title>
        <authorList>
            <person name="Huang S."/>
            <person name="Li R."/>
            <person name="Zhang Z."/>
            <person name="Li L."/>
            <person name="Gu X."/>
            <person name="Fan W."/>
            <person name="Lucas W.J."/>
            <person name="Wang X."/>
            <person name="Xie B."/>
            <person name="Ni P."/>
            <person name="Ren Y."/>
            <person name="Zhu H."/>
            <person name="Li J."/>
            <person name="Lin K."/>
            <person name="Jin W."/>
            <person name="Fei Z."/>
            <person name="Li G."/>
            <person name="Staub J."/>
            <person name="Kilian A."/>
            <person name="van der Vossen E.A."/>
            <person name="Wu Y."/>
            <person name="Guo J."/>
            <person name="He J."/>
            <person name="Jia Z."/>
            <person name="Ren Y."/>
            <person name="Tian G."/>
            <person name="Lu Y."/>
            <person name="Ruan J."/>
            <person name="Qian W."/>
            <person name="Wang M."/>
            <person name="Huang Q."/>
            <person name="Li B."/>
            <person name="Xuan Z."/>
            <person name="Cao J."/>
            <person name="Asan"/>
            <person name="Wu Z."/>
            <person name="Zhang J."/>
            <person name="Cai Q."/>
            <person name="Bai Y."/>
            <person name="Zhao B."/>
            <person name="Han Y."/>
            <person name="Li Y."/>
            <person name="Li X."/>
            <person name="Wang S."/>
            <person name="Shi Q."/>
            <person name="Liu S."/>
            <person name="Cho W.K."/>
            <person name="Kim J.Y."/>
            <person name="Xu Y."/>
            <person name="Heller-Uszynska K."/>
            <person name="Miao H."/>
            <person name="Cheng Z."/>
            <person name="Zhang S."/>
            <person name="Wu J."/>
            <person name="Yang Y."/>
            <person name="Kang H."/>
            <person name="Li M."/>
            <person name="Liang H."/>
            <person name="Ren X."/>
            <person name="Shi Z."/>
            <person name="Wen M."/>
            <person name="Jian M."/>
            <person name="Yang H."/>
            <person name="Zhang G."/>
            <person name="Yang Z."/>
            <person name="Chen R."/>
            <person name="Liu S."/>
            <person name="Li J."/>
            <person name="Ma L."/>
            <person name="Liu H."/>
            <person name="Zhou Y."/>
            <person name="Zhao J."/>
            <person name="Fang X."/>
            <person name="Li G."/>
            <person name="Fang L."/>
            <person name="Li Y."/>
            <person name="Liu D."/>
            <person name="Zheng H."/>
            <person name="Zhang Y."/>
            <person name="Qin N."/>
            <person name="Li Z."/>
            <person name="Yang G."/>
            <person name="Yang S."/>
            <person name="Bolund L."/>
            <person name="Kristiansen K."/>
            <person name="Zheng H."/>
            <person name="Li S."/>
            <person name="Zhang X."/>
            <person name="Yang H."/>
            <person name="Wang J."/>
            <person name="Sun R."/>
            <person name="Zhang B."/>
            <person name="Jiang S."/>
            <person name="Wang J."/>
            <person name="Du Y."/>
            <person name="Li S."/>
        </authorList>
    </citation>
    <scope>NUCLEOTIDE SEQUENCE [LARGE SCALE GENOMIC DNA]</scope>
    <source>
        <strain evidence="2">cv. 9930</strain>
    </source>
</reference>
<sequence length="70" mass="8082">MASGNQSMARDWVRQRQERRVVVRSFGATKAEYHERSTGDISIFLTSATANRYLALGFESIIVFGDHWRF</sequence>
<name>A0A0A0LP17_CUCSA</name>
<dbReference type="AlphaFoldDB" id="A0A0A0LP17"/>
<dbReference type="EMBL" id="CM002922">
    <property type="protein sequence ID" value="KGN63645.1"/>
    <property type="molecule type" value="Genomic_DNA"/>
</dbReference>
<organism evidence="1 2">
    <name type="scientific">Cucumis sativus</name>
    <name type="common">Cucumber</name>
    <dbReference type="NCBI Taxonomy" id="3659"/>
    <lineage>
        <taxon>Eukaryota</taxon>
        <taxon>Viridiplantae</taxon>
        <taxon>Streptophyta</taxon>
        <taxon>Embryophyta</taxon>
        <taxon>Tracheophyta</taxon>
        <taxon>Spermatophyta</taxon>
        <taxon>Magnoliopsida</taxon>
        <taxon>eudicotyledons</taxon>
        <taxon>Gunneridae</taxon>
        <taxon>Pentapetalae</taxon>
        <taxon>rosids</taxon>
        <taxon>fabids</taxon>
        <taxon>Cucurbitales</taxon>
        <taxon>Cucurbitaceae</taxon>
        <taxon>Benincaseae</taxon>
        <taxon>Cucumis</taxon>
    </lineage>
</organism>
<gene>
    <name evidence="1" type="ORF">Csa_1G008510</name>
</gene>
<evidence type="ECO:0000313" key="2">
    <source>
        <dbReference type="Proteomes" id="UP000029981"/>
    </source>
</evidence>
<evidence type="ECO:0000313" key="1">
    <source>
        <dbReference type="EMBL" id="KGN63645.1"/>
    </source>
</evidence>
<reference evidence="1 2" key="2">
    <citation type="journal article" date="2009" name="PLoS ONE">
        <title>An integrated genetic and cytogenetic map of the cucumber genome.</title>
        <authorList>
            <person name="Ren Y."/>
            <person name="Zhang Z."/>
            <person name="Liu J."/>
            <person name="Staub J.E."/>
            <person name="Han Y."/>
            <person name="Cheng Z."/>
            <person name="Li X."/>
            <person name="Lu J."/>
            <person name="Miao H."/>
            <person name="Kang H."/>
            <person name="Xie B."/>
            <person name="Gu X."/>
            <person name="Wang X."/>
            <person name="Du Y."/>
            <person name="Jin W."/>
            <person name="Huang S."/>
        </authorList>
    </citation>
    <scope>NUCLEOTIDE SEQUENCE [LARGE SCALE GENOMIC DNA]</scope>
    <source>
        <strain evidence="2">cv. 9930</strain>
    </source>
</reference>